<organism evidence="4 5">
    <name type="scientific">Carex littledalei</name>
    <dbReference type="NCBI Taxonomy" id="544730"/>
    <lineage>
        <taxon>Eukaryota</taxon>
        <taxon>Viridiplantae</taxon>
        <taxon>Streptophyta</taxon>
        <taxon>Embryophyta</taxon>
        <taxon>Tracheophyta</taxon>
        <taxon>Spermatophyta</taxon>
        <taxon>Magnoliopsida</taxon>
        <taxon>Liliopsida</taxon>
        <taxon>Poales</taxon>
        <taxon>Cyperaceae</taxon>
        <taxon>Cyperoideae</taxon>
        <taxon>Cariceae</taxon>
        <taxon>Carex</taxon>
        <taxon>Carex subgen. Euthyceras</taxon>
    </lineage>
</organism>
<feature type="region of interest" description="Disordered" evidence="1">
    <location>
        <begin position="40"/>
        <end position="78"/>
    </location>
</feature>
<protein>
    <submittedName>
        <fullName evidence="4">Replication factor-A C terminal domain-containing protein</fullName>
    </submittedName>
</protein>
<accession>A0A833R380</accession>
<dbReference type="OrthoDB" id="1750540at2759"/>
<evidence type="ECO:0000256" key="1">
    <source>
        <dbReference type="SAM" id="MobiDB-lite"/>
    </source>
</evidence>
<evidence type="ECO:0000313" key="4">
    <source>
        <dbReference type="EMBL" id="KAF3334509.1"/>
    </source>
</evidence>
<reference evidence="4" key="1">
    <citation type="submission" date="2020-01" db="EMBL/GenBank/DDBJ databases">
        <title>Genome sequence of Kobresia littledalei, the first chromosome-level genome in the family Cyperaceae.</title>
        <authorList>
            <person name="Qu G."/>
        </authorList>
    </citation>
    <scope>NUCLEOTIDE SEQUENCE</scope>
    <source>
        <strain evidence="4">C.B.Clarke</strain>
        <tissue evidence="4">Leaf</tissue>
    </source>
</reference>
<comment type="caution">
    <text evidence="4">The sequence shown here is derived from an EMBL/GenBank/DDBJ whole genome shotgun (WGS) entry which is preliminary data.</text>
</comment>
<dbReference type="Pfam" id="PF04774">
    <property type="entry name" value="HABP4_PAI-RBP1"/>
    <property type="match status" value="1"/>
</dbReference>
<feature type="region of interest" description="Disordered" evidence="1">
    <location>
        <begin position="497"/>
        <end position="548"/>
    </location>
</feature>
<dbReference type="Pfam" id="PF08646">
    <property type="entry name" value="Rep_fac-A_C"/>
    <property type="match status" value="1"/>
</dbReference>
<dbReference type="InterPro" id="IPR013955">
    <property type="entry name" value="Rep_factor-A_C"/>
</dbReference>
<dbReference type="EMBL" id="SWLB01000009">
    <property type="protein sequence ID" value="KAF3334509.1"/>
    <property type="molecule type" value="Genomic_DNA"/>
</dbReference>
<evidence type="ECO:0000313" key="5">
    <source>
        <dbReference type="Proteomes" id="UP000623129"/>
    </source>
</evidence>
<dbReference type="InterPro" id="IPR006861">
    <property type="entry name" value="HABP4_PAIRBP1-bd"/>
</dbReference>
<dbReference type="AlphaFoldDB" id="A0A833R380"/>
<dbReference type="PANTHER" id="PTHR47165">
    <property type="entry name" value="OS03G0429900 PROTEIN"/>
    <property type="match status" value="1"/>
</dbReference>
<gene>
    <name evidence="4" type="ORF">FCM35_KLT21113</name>
</gene>
<dbReference type="PANTHER" id="PTHR47165:SF4">
    <property type="entry name" value="OS03G0429900 PROTEIN"/>
    <property type="match status" value="1"/>
</dbReference>
<feature type="compositionally biased region" description="Acidic residues" evidence="1">
    <location>
        <begin position="63"/>
        <end position="74"/>
    </location>
</feature>
<name>A0A833R380_9POAL</name>
<dbReference type="Gene3D" id="2.40.50.140">
    <property type="entry name" value="Nucleic acid-binding proteins"/>
    <property type="match status" value="2"/>
</dbReference>
<sequence>MGDEALFSDMLVVAVEVANAAGEGRYFSEQRMSYDRHSNIGRGCGMKNDGAGQPNWGTSTDENPTDNETEDNVNSEEKTLHPHVSFLATMKEYVKAAPTVSSLVSNNISPLLNLSKSLHLSPLARYLPNLLNSIHMAAQNKITPIAILEPGMYRQRIKGRITKLWTAHSATDGKKFSHDFILVDKENTAIEGFIKINDPDENYLLEQIEEGLVYEFYKFIPTFKREGFRTIEHNARIQLTAATKITKVQNDDAAFPLRFFDFKSLNSIGTTITGDKTVVEKWNLTTYSATRIYQDQFLPEITTFRRRIASKNKQLTLHEATPLEEQPNEQLPPSVSIKELHDMCIPENKDKSFNVVAKISDTLEELGWYYEACPIHRTKVKEPSYFCYKCRTNVRRPLPWLNFKLIVADNTSEAHFSFIGKHANDLLGSSAQDLLYNSSNKEKKNHLPPIFGQLINKEHLFTVQWERNKFTENTIYYHVTNIQDVPPTTATQLATTPATPYEENSPEPPTTSSCSPKPQPKPPTTSETNKARKQLFTQGQSKKQRTRLKIGGASTWHILKYTFFALYRNICQK</sequence>
<dbReference type="Proteomes" id="UP000623129">
    <property type="component" value="Unassembled WGS sequence"/>
</dbReference>
<evidence type="ECO:0000259" key="3">
    <source>
        <dbReference type="Pfam" id="PF08646"/>
    </source>
</evidence>
<proteinExistence type="predicted"/>
<feature type="domain" description="Replication factor A C-terminal" evidence="3">
    <location>
        <begin position="353"/>
        <end position="486"/>
    </location>
</feature>
<evidence type="ECO:0000259" key="2">
    <source>
        <dbReference type="Pfam" id="PF04774"/>
    </source>
</evidence>
<dbReference type="SUPFAM" id="SSF50249">
    <property type="entry name" value="Nucleic acid-binding proteins"/>
    <property type="match status" value="2"/>
</dbReference>
<keyword evidence="5" id="KW-1185">Reference proteome</keyword>
<feature type="domain" description="Hyaluronan/mRNA-binding protein" evidence="2">
    <location>
        <begin position="33"/>
        <end position="77"/>
    </location>
</feature>
<dbReference type="InterPro" id="IPR012340">
    <property type="entry name" value="NA-bd_OB-fold"/>
</dbReference>